<accession>A0A9D4G186</accession>
<evidence type="ECO:0000313" key="2">
    <source>
        <dbReference type="EMBL" id="KAH3808718.1"/>
    </source>
</evidence>
<feature type="region of interest" description="Disordered" evidence="1">
    <location>
        <begin position="1"/>
        <end position="20"/>
    </location>
</feature>
<protein>
    <submittedName>
        <fullName evidence="2">Uncharacterized protein</fullName>
    </submittedName>
</protein>
<name>A0A9D4G186_DREPO</name>
<gene>
    <name evidence="2" type="ORF">DPMN_137075</name>
</gene>
<keyword evidence="3" id="KW-1185">Reference proteome</keyword>
<organism evidence="2 3">
    <name type="scientific">Dreissena polymorpha</name>
    <name type="common">Zebra mussel</name>
    <name type="synonym">Mytilus polymorpha</name>
    <dbReference type="NCBI Taxonomy" id="45954"/>
    <lineage>
        <taxon>Eukaryota</taxon>
        <taxon>Metazoa</taxon>
        <taxon>Spiralia</taxon>
        <taxon>Lophotrochozoa</taxon>
        <taxon>Mollusca</taxon>
        <taxon>Bivalvia</taxon>
        <taxon>Autobranchia</taxon>
        <taxon>Heteroconchia</taxon>
        <taxon>Euheterodonta</taxon>
        <taxon>Imparidentia</taxon>
        <taxon>Neoheterodontei</taxon>
        <taxon>Myida</taxon>
        <taxon>Dreissenoidea</taxon>
        <taxon>Dreissenidae</taxon>
        <taxon>Dreissena</taxon>
    </lineage>
</organism>
<reference evidence="2" key="1">
    <citation type="journal article" date="2019" name="bioRxiv">
        <title>The Genome of the Zebra Mussel, Dreissena polymorpha: A Resource for Invasive Species Research.</title>
        <authorList>
            <person name="McCartney M.A."/>
            <person name="Auch B."/>
            <person name="Kono T."/>
            <person name="Mallez S."/>
            <person name="Zhang Y."/>
            <person name="Obille A."/>
            <person name="Becker A."/>
            <person name="Abrahante J.E."/>
            <person name="Garbe J."/>
            <person name="Badalamenti J.P."/>
            <person name="Herman A."/>
            <person name="Mangelson H."/>
            <person name="Liachko I."/>
            <person name="Sullivan S."/>
            <person name="Sone E.D."/>
            <person name="Koren S."/>
            <person name="Silverstein K.A.T."/>
            <person name="Beckman K.B."/>
            <person name="Gohl D.M."/>
        </authorList>
    </citation>
    <scope>NUCLEOTIDE SEQUENCE</scope>
    <source>
        <strain evidence="2">Duluth1</strain>
        <tissue evidence="2">Whole animal</tissue>
    </source>
</reference>
<proteinExistence type="predicted"/>
<dbReference type="Proteomes" id="UP000828390">
    <property type="component" value="Unassembled WGS sequence"/>
</dbReference>
<reference evidence="2" key="2">
    <citation type="submission" date="2020-11" db="EMBL/GenBank/DDBJ databases">
        <authorList>
            <person name="McCartney M.A."/>
            <person name="Auch B."/>
            <person name="Kono T."/>
            <person name="Mallez S."/>
            <person name="Becker A."/>
            <person name="Gohl D.M."/>
            <person name="Silverstein K.A.T."/>
            <person name="Koren S."/>
            <person name="Bechman K.B."/>
            <person name="Herman A."/>
            <person name="Abrahante J.E."/>
            <person name="Garbe J."/>
        </authorList>
    </citation>
    <scope>NUCLEOTIDE SEQUENCE</scope>
    <source>
        <strain evidence="2">Duluth1</strain>
        <tissue evidence="2">Whole animal</tissue>
    </source>
</reference>
<evidence type="ECO:0000256" key="1">
    <source>
        <dbReference type="SAM" id="MobiDB-lite"/>
    </source>
</evidence>
<evidence type="ECO:0000313" key="3">
    <source>
        <dbReference type="Proteomes" id="UP000828390"/>
    </source>
</evidence>
<dbReference type="EMBL" id="JAIWYP010000006">
    <property type="protein sequence ID" value="KAH3808718.1"/>
    <property type="molecule type" value="Genomic_DNA"/>
</dbReference>
<dbReference type="AlphaFoldDB" id="A0A9D4G186"/>
<sequence length="58" mass="6634">MVEADAHRHRSGQSVTRKRKKATIAHQCHLNRLCAKLENKQLRLPEFLASIGNCVRLV</sequence>
<comment type="caution">
    <text evidence="2">The sequence shown here is derived from an EMBL/GenBank/DDBJ whole genome shotgun (WGS) entry which is preliminary data.</text>
</comment>
<feature type="compositionally biased region" description="Basic residues" evidence="1">
    <location>
        <begin position="7"/>
        <end position="20"/>
    </location>
</feature>